<name>A0A975SY72_9ACTN</name>
<reference evidence="2" key="1">
    <citation type="submission" date="2021-06" db="EMBL/GenBank/DDBJ databases">
        <title>Complete genome sequence of Nocardioides sp. G188.</title>
        <authorList>
            <person name="Im W.-T."/>
        </authorList>
    </citation>
    <scope>NUCLEOTIDE SEQUENCE</scope>
    <source>
        <strain evidence="2">G188</strain>
    </source>
</reference>
<dbReference type="GO" id="GO:0003677">
    <property type="term" value="F:DNA binding"/>
    <property type="evidence" value="ECO:0007669"/>
    <property type="project" value="UniProtKB-KW"/>
</dbReference>
<dbReference type="PANTHER" id="PTHR34293:SF1">
    <property type="entry name" value="HTH-TYPE TRANSCRIPTIONAL REGULATOR TRMBL2"/>
    <property type="match status" value="1"/>
</dbReference>
<accession>A0A975SY72</accession>
<gene>
    <name evidence="2" type="ORF">KRR39_21890</name>
</gene>
<dbReference type="GO" id="GO:0006355">
    <property type="term" value="P:regulation of DNA-templated transcription"/>
    <property type="evidence" value="ECO:0007669"/>
    <property type="project" value="InterPro"/>
</dbReference>
<dbReference type="PANTHER" id="PTHR34293">
    <property type="entry name" value="HTH-TYPE TRANSCRIPTIONAL REGULATOR TRMBL2"/>
    <property type="match status" value="1"/>
</dbReference>
<keyword evidence="3" id="KW-1185">Reference proteome</keyword>
<evidence type="ECO:0000313" key="3">
    <source>
        <dbReference type="Proteomes" id="UP000683575"/>
    </source>
</evidence>
<sequence length="333" mass="36118">MTSLPLSSDEMSTLGVLGFSAPQEEIYRLLLRHSGSTLAELGALVGLPPDELRDTVARFAGAGVVDLRGDVVLARPPAEAISRLVTEETRRLQSRGAQLEAVRRMLPSLSAEHLTASAPKGQPVTLELVDGGDIAQLVRSLSAASTGDLLWLRPDEWKLPEGVQVDDWVKDLMRTGRRSRAIYPARVLEEAPDMIRSRAEAGEHVRILAEVPCRLAIMGSSAALVTERFGKPSQRRLVIRQHSLIGSLTLLFESLWEKAMAVPGLDGQRPAEGASDQRLLLGQLAGGAKDEQIARALGLSVRTVRRRVAELLGELGADSRFQAGVEAVRRGWI</sequence>
<protein>
    <submittedName>
        <fullName evidence="2">DNA-binding response regulator</fullName>
    </submittedName>
</protein>
<dbReference type="Proteomes" id="UP000683575">
    <property type="component" value="Chromosome"/>
</dbReference>
<evidence type="ECO:0000259" key="1">
    <source>
        <dbReference type="SMART" id="SM00421"/>
    </source>
</evidence>
<proteinExistence type="predicted"/>
<dbReference type="RefSeq" id="WP_216939487.1">
    <property type="nucleotide sequence ID" value="NZ_CP077062.1"/>
</dbReference>
<dbReference type="InterPro" id="IPR000792">
    <property type="entry name" value="Tscrpt_reg_LuxR_C"/>
</dbReference>
<evidence type="ECO:0000313" key="2">
    <source>
        <dbReference type="EMBL" id="QWZ07977.1"/>
    </source>
</evidence>
<dbReference type="AlphaFoldDB" id="A0A975SY72"/>
<keyword evidence="2" id="KW-0238">DNA-binding</keyword>
<feature type="domain" description="HTH luxR-type" evidence="1">
    <location>
        <begin position="277"/>
        <end position="327"/>
    </location>
</feature>
<dbReference type="SMART" id="SM00421">
    <property type="entry name" value="HTH_LUXR"/>
    <property type="match status" value="1"/>
</dbReference>
<dbReference type="EMBL" id="CP077062">
    <property type="protein sequence ID" value="QWZ07977.1"/>
    <property type="molecule type" value="Genomic_DNA"/>
</dbReference>
<dbReference type="InterPro" id="IPR051797">
    <property type="entry name" value="TrmB-like"/>
</dbReference>
<dbReference type="KEGG" id="nps:KRR39_21890"/>
<organism evidence="2 3">
    <name type="scientific">Nocardioides panacis</name>
    <dbReference type="NCBI Taxonomy" id="2849501"/>
    <lineage>
        <taxon>Bacteria</taxon>
        <taxon>Bacillati</taxon>
        <taxon>Actinomycetota</taxon>
        <taxon>Actinomycetes</taxon>
        <taxon>Propionibacteriales</taxon>
        <taxon>Nocardioidaceae</taxon>
        <taxon>Nocardioides</taxon>
    </lineage>
</organism>